<dbReference type="SUPFAM" id="SSF48452">
    <property type="entry name" value="TPR-like"/>
    <property type="match status" value="2"/>
</dbReference>
<dbReference type="EMBL" id="PVQB02000047">
    <property type="protein sequence ID" value="KAF4344586.1"/>
    <property type="molecule type" value="Genomic_DNA"/>
</dbReference>
<dbReference type="Gene3D" id="3.40.50.1580">
    <property type="entry name" value="Nucleoside phosphorylase domain"/>
    <property type="match status" value="1"/>
</dbReference>
<dbReference type="InterPro" id="IPR053137">
    <property type="entry name" value="NLR-like"/>
</dbReference>
<feature type="domain" description="NB-ARC" evidence="1">
    <location>
        <begin position="361"/>
        <end position="517"/>
    </location>
</feature>
<reference evidence="2" key="2">
    <citation type="submission" date="2020-02" db="EMBL/GenBank/DDBJ databases">
        <title>Identification and distribution of gene clusters putatively required for synthesis of sphingolipid metabolism inhibitors in phylogenetically diverse species of the filamentous fungus Fusarium.</title>
        <authorList>
            <person name="Kim H.-S."/>
            <person name="Busman M."/>
            <person name="Brown D.W."/>
            <person name="Divon H."/>
            <person name="Uhlig S."/>
            <person name="Proctor R.H."/>
        </authorList>
    </citation>
    <scope>NUCLEOTIDE SEQUENCE</scope>
    <source>
        <strain evidence="2">NRRL 25174</strain>
    </source>
</reference>
<dbReference type="PANTHER" id="PTHR46082">
    <property type="entry name" value="ATP/GTP-BINDING PROTEIN-RELATED"/>
    <property type="match status" value="1"/>
</dbReference>
<sequence>MSTTKRKGPDRTVILDPEQYKVAWFAPLEIEAKVAISLLDEKHQGHFPVSPGDDYIFIPGAMGGHNIIVATLPAGQEYGTGSAAALASQLKKCFPNLWFGLLVGVAAGLPDLSQNRDIRLGDVLVGLPSGDSAGLIAYDLGKETENGFELLRHGHSQAVTEPIVRSAIGNIKFQALNESEAFLPYFEKIADLQHATGTFADPGQHKDILYDDNGQAIQRPRRPTHQRTRVWYGSIGSGDKLLKRAEVRNKLRDKYDIIGLEMEAAGITNRIPVGVIRGVCDYGDRHKNKNWQPYAAAMAASYARALLDVIRPPLPSASSSDPADKGPEPCYYLPMMQSRCFTGRQSVLQQLDTMAFGQEPIHRIALVGLGGVGKTQIALQFARQAKDKHPEYSIFWVPTLSDEGAQGAYVEIAKLLGLEQANDDVDIKNLVRQHLESNKAGKWLLIVDNADDADLILGWDENPGLEQYLPLSETGVILITTRTRKIAVDLAQSDVIDVHQMEEKEAKDLFRGLLIQKELVRDKGLVLELLKKLTFLPLAITQASAYLNQNKATIQTYLKLLQGAESEVSKVLGQEFRDNTRYKGSRHAIGTTWTVSFNQIQKSSPLAVELLSFTSYIEPKAIPLSLLPGASPVELESVIGTLCSYSFLARREEVNTFDMHSLVHAATREWLEEQERGQQSFYDALRHVAVKFPRRNDANYNERTQYIPHAMRLLSRSDQERTEYAYILLEKVGDSFCDDRRFKESIECFEEVCAWRQAFLPRTDPARLRSEHNLGSAYINDRRIDEAIEVLTHVVETQACVLGKDDLNRLASEHELGRAYVQAQENDKAIKMLEHVVHVKKGWKEEDPHRLDSEYELARAYLINGKIEDAIGILEHIVAVEKKTASENNVKCLLSRNTLGSAYLKSGRTDDAIRILERSRAICVETLRENDDLRLSVEHELGVAYIRCGRLQEGIRLFEHVVGIEDSVLFEKNPDHIASAQMLARAYVDGGRITDAINVLEHVAGIRKDIMAHEDMLCLASEPWFATAYQKDRQILEVIDLLERVLSIDGDISAEDDLKRRAAIRLLEGFYVKLEELRNNKGGHAMASLIVKGTLFQRLKKALRGRSGRRPDIKVKK</sequence>
<evidence type="ECO:0000313" key="2">
    <source>
        <dbReference type="EMBL" id="KAF4344586.1"/>
    </source>
</evidence>
<dbReference type="GO" id="GO:0003824">
    <property type="term" value="F:catalytic activity"/>
    <property type="evidence" value="ECO:0007669"/>
    <property type="project" value="InterPro"/>
</dbReference>
<dbReference type="Pfam" id="PF13424">
    <property type="entry name" value="TPR_12"/>
    <property type="match status" value="2"/>
</dbReference>
<name>A0A9P5ATA4_9HYPO</name>
<protein>
    <submittedName>
        <fullName evidence="2">Kinesin light chain</fullName>
    </submittedName>
</protein>
<proteinExistence type="predicted"/>
<dbReference type="GO" id="GO:0043531">
    <property type="term" value="F:ADP binding"/>
    <property type="evidence" value="ECO:0007669"/>
    <property type="project" value="InterPro"/>
</dbReference>
<dbReference type="GO" id="GO:0009116">
    <property type="term" value="P:nucleoside metabolic process"/>
    <property type="evidence" value="ECO:0007669"/>
    <property type="project" value="InterPro"/>
</dbReference>
<dbReference type="SUPFAM" id="SSF52540">
    <property type="entry name" value="P-loop containing nucleoside triphosphate hydrolases"/>
    <property type="match status" value="1"/>
</dbReference>
<dbReference type="InterPro" id="IPR002182">
    <property type="entry name" value="NB-ARC"/>
</dbReference>
<dbReference type="InterPro" id="IPR035994">
    <property type="entry name" value="Nucleoside_phosphorylase_sf"/>
</dbReference>
<dbReference type="Gene3D" id="3.40.50.300">
    <property type="entry name" value="P-loop containing nucleotide triphosphate hydrolases"/>
    <property type="match status" value="1"/>
</dbReference>
<evidence type="ECO:0000259" key="1">
    <source>
        <dbReference type="Pfam" id="PF00931"/>
    </source>
</evidence>
<dbReference type="AlphaFoldDB" id="A0A9P5ATA4"/>
<dbReference type="SUPFAM" id="SSF53167">
    <property type="entry name" value="Purine and uridine phosphorylases"/>
    <property type="match status" value="1"/>
</dbReference>
<accession>A0A9P5ATA4</accession>
<dbReference type="InterPro" id="IPR027417">
    <property type="entry name" value="P-loop_NTPase"/>
</dbReference>
<dbReference type="Proteomes" id="UP000730481">
    <property type="component" value="Unassembled WGS sequence"/>
</dbReference>
<gene>
    <name evidence="2" type="ORF">FBEOM_1484</name>
</gene>
<dbReference type="Pfam" id="PF00931">
    <property type="entry name" value="NB-ARC"/>
    <property type="match status" value="1"/>
</dbReference>
<keyword evidence="3" id="KW-1185">Reference proteome</keyword>
<evidence type="ECO:0000313" key="3">
    <source>
        <dbReference type="Proteomes" id="UP000730481"/>
    </source>
</evidence>
<dbReference type="OrthoDB" id="1658288at2759"/>
<dbReference type="Gene3D" id="1.25.40.10">
    <property type="entry name" value="Tetratricopeptide repeat domain"/>
    <property type="match status" value="2"/>
</dbReference>
<dbReference type="PANTHER" id="PTHR46082:SF11">
    <property type="entry name" value="AAA+ ATPASE DOMAIN-CONTAINING PROTEIN-RELATED"/>
    <property type="match status" value="1"/>
</dbReference>
<reference evidence="2" key="1">
    <citation type="journal article" date="2017" name="Mycologia">
        <title>Fusarium algeriense, sp. nov., a novel toxigenic crown rot pathogen of durum wheat from Algeria is nested in the Fusarium burgessii species complex.</title>
        <authorList>
            <person name="Laraba I."/>
            <person name="Keddad A."/>
            <person name="Boureghda H."/>
            <person name="Abdallah N."/>
            <person name="Vaughan M.M."/>
            <person name="Proctor R.H."/>
            <person name="Busman M."/>
            <person name="O'Donnell K."/>
        </authorList>
    </citation>
    <scope>NUCLEOTIDE SEQUENCE</scope>
    <source>
        <strain evidence="2">NRRL 25174</strain>
    </source>
</reference>
<comment type="caution">
    <text evidence="2">The sequence shown here is derived from an EMBL/GenBank/DDBJ whole genome shotgun (WGS) entry which is preliminary data.</text>
</comment>
<organism evidence="2 3">
    <name type="scientific">Fusarium beomiforme</name>
    <dbReference type="NCBI Taxonomy" id="44412"/>
    <lineage>
        <taxon>Eukaryota</taxon>
        <taxon>Fungi</taxon>
        <taxon>Dikarya</taxon>
        <taxon>Ascomycota</taxon>
        <taxon>Pezizomycotina</taxon>
        <taxon>Sordariomycetes</taxon>
        <taxon>Hypocreomycetidae</taxon>
        <taxon>Hypocreales</taxon>
        <taxon>Nectriaceae</taxon>
        <taxon>Fusarium</taxon>
        <taxon>Fusarium burgessii species complex</taxon>
    </lineage>
</organism>
<dbReference type="InterPro" id="IPR011990">
    <property type="entry name" value="TPR-like_helical_dom_sf"/>
</dbReference>